<comment type="caution">
    <text evidence="3">The sequence shown here is derived from an EMBL/GenBank/DDBJ whole genome shotgun (WGS) entry which is preliminary data.</text>
</comment>
<reference evidence="3" key="1">
    <citation type="submission" date="2022-05" db="EMBL/GenBank/DDBJ databases">
        <title>Comparative Genomics of Spacecraft Associated Microbes.</title>
        <authorList>
            <person name="Tran M.T."/>
            <person name="Wright A."/>
            <person name="Seuylemezian A."/>
            <person name="Eisen J."/>
            <person name="Coil D."/>
        </authorList>
    </citation>
    <scope>NUCLEOTIDE SEQUENCE</scope>
    <source>
        <strain evidence="3">214.1.1</strain>
    </source>
</reference>
<dbReference type="InterPro" id="IPR010273">
    <property type="entry name" value="DUF881"/>
</dbReference>
<name>A0A9X2IN68_9BACI</name>
<sequence>MKVKGKHIILSFVLLVTGFIIALSYELTNESRSANIPERQWQYEDDLRNQIILEQAANRSLAEDLRLYQDQVRELEDSLSSLDEEQEAKTRNLLEDLERLRKIVGQVPVEGPGIEVALEDASYMPDGANPNDYIVHEFHIQRVVHELYVAGAEAIAINGYRLSHQSYIQCVGPVIRIDGHTSSAPFVVTAIGDPDHLEAALSLYGGVKDQLVNDEISVRMQKKDYVLLSPHLTEGR</sequence>
<feature type="coiled-coil region" evidence="2">
    <location>
        <begin position="58"/>
        <end position="92"/>
    </location>
</feature>
<comment type="similarity">
    <text evidence="1">Belongs to the UPF0749 family.</text>
</comment>
<evidence type="ECO:0000256" key="2">
    <source>
        <dbReference type="SAM" id="Coils"/>
    </source>
</evidence>
<keyword evidence="2" id="KW-0175">Coiled coil</keyword>
<dbReference type="EMBL" id="JAMBOL010000002">
    <property type="protein sequence ID" value="MCM3713107.1"/>
    <property type="molecule type" value="Genomic_DNA"/>
</dbReference>
<dbReference type="AlphaFoldDB" id="A0A9X2IN68"/>
<dbReference type="Gene3D" id="3.30.70.1880">
    <property type="entry name" value="Protein of unknown function DUF881"/>
    <property type="match status" value="1"/>
</dbReference>
<protein>
    <submittedName>
        <fullName evidence="3">DUF881 domain-containing protein</fullName>
    </submittedName>
</protein>
<keyword evidence="4" id="KW-1185">Reference proteome</keyword>
<organism evidence="3 4">
    <name type="scientific">Halalkalibacter oceani</name>
    <dbReference type="NCBI Taxonomy" id="1653776"/>
    <lineage>
        <taxon>Bacteria</taxon>
        <taxon>Bacillati</taxon>
        <taxon>Bacillota</taxon>
        <taxon>Bacilli</taxon>
        <taxon>Bacillales</taxon>
        <taxon>Bacillaceae</taxon>
        <taxon>Halalkalibacter</taxon>
    </lineage>
</organism>
<accession>A0A9X2IN68</accession>
<evidence type="ECO:0000313" key="4">
    <source>
        <dbReference type="Proteomes" id="UP001139179"/>
    </source>
</evidence>
<dbReference type="Proteomes" id="UP001139179">
    <property type="component" value="Unassembled WGS sequence"/>
</dbReference>
<dbReference type="Pfam" id="PF05949">
    <property type="entry name" value="DUF881"/>
    <property type="match status" value="1"/>
</dbReference>
<evidence type="ECO:0000256" key="1">
    <source>
        <dbReference type="ARBA" id="ARBA00009108"/>
    </source>
</evidence>
<evidence type="ECO:0000313" key="3">
    <source>
        <dbReference type="EMBL" id="MCM3713107.1"/>
    </source>
</evidence>
<dbReference type="RefSeq" id="WP_251221938.1">
    <property type="nucleotide sequence ID" value="NZ_JAMBOL010000002.1"/>
</dbReference>
<dbReference type="PANTHER" id="PTHR37313">
    <property type="entry name" value="UPF0749 PROTEIN RV1825"/>
    <property type="match status" value="1"/>
</dbReference>
<dbReference type="PANTHER" id="PTHR37313:SF2">
    <property type="entry name" value="UPF0749 PROTEIN YLXX"/>
    <property type="match status" value="1"/>
</dbReference>
<gene>
    <name evidence="3" type="ORF">M3202_03355</name>
</gene>
<proteinExistence type="inferred from homology"/>